<dbReference type="InterPro" id="IPR002347">
    <property type="entry name" value="SDR_fam"/>
</dbReference>
<gene>
    <name evidence="4" type="ORF">VC83_04876</name>
</gene>
<protein>
    <recommendedName>
        <fullName evidence="5">NAD(P)-binding protein</fullName>
    </recommendedName>
</protein>
<accession>A0A177A8G3</accession>
<sequence length="256" mass="26830">MPISKVILLTGASRGIGLAAAKFLLQEGHRLVVVARTAGPLEELKGGFPGKVEFVVGDATGEEVPQKAVSLALSSFSRLDGLILNHGTLEPVARIADATASAWRAVFDTNVFSCVSFIQAALPSLRESGGRIIVVSSGAATNSYAGWGAYGATKAALNHLVGTVAREEGSKGVVAVAVRPGVVDTEMQRGIREVHGAGMDQGDVARFKGLKEEGGLLRPEQPGNVLGRLAVDAEKELGGKFFSWNAPELVKFQDRQ</sequence>
<evidence type="ECO:0008006" key="5">
    <source>
        <dbReference type="Google" id="ProtNLM"/>
    </source>
</evidence>
<dbReference type="GO" id="GO:0050664">
    <property type="term" value="F:oxidoreductase activity, acting on NAD(P)H, oxygen as acceptor"/>
    <property type="evidence" value="ECO:0007669"/>
    <property type="project" value="TreeGrafter"/>
</dbReference>
<evidence type="ECO:0000256" key="2">
    <source>
        <dbReference type="ARBA" id="ARBA00022857"/>
    </source>
</evidence>
<evidence type="ECO:0000256" key="3">
    <source>
        <dbReference type="ARBA" id="ARBA00023002"/>
    </source>
</evidence>
<proteinExistence type="inferred from homology"/>
<dbReference type="eggNOG" id="KOG1204">
    <property type="taxonomic scope" value="Eukaryota"/>
</dbReference>
<dbReference type="GeneID" id="36287945"/>
<dbReference type="VEuPathDB" id="FungiDB:GMDG_07697"/>
<evidence type="ECO:0000256" key="1">
    <source>
        <dbReference type="ARBA" id="ARBA00006484"/>
    </source>
</evidence>
<dbReference type="Pfam" id="PF00106">
    <property type="entry name" value="adh_short"/>
    <property type="match status" value="1"/>
</dbReference>
<dbReference type="FunFam" id="3.40.50.720:FF:000281">
    <property type="entry name" value="Uncharacterized oxidoreductase YIR035C"/>
    <property type="match status" value="1"/>
</dbReference>
<dbReference type="AlphaFoldDB" id="A0A177A8G3"/>
<dbReference type="Gene3D" id="3.40.50.720">
    <property type="entry name" value="NAD(P)-binding Rossmann-like Domain"/>
    <property type="match status" value="1"/>
</dbReference>
<dbReference type="PRINTS" id="PR00081">
    <property type="entry name" value="GDHRDH"/>
</dbReference>
<dbReference type="OrthoDB" id="153074at2759"/>
<dbReference type="InterPro" id="IPR036291">
    <property type="entry name" value="NAD(P)-bd_dom_sf"/>
</dbReference>
<dbReference type="RefSeq" id="XP_024323743.1">
    <property type="nucleotide sequence ID" value="XM_024468503.1"/>
</dbReference>
<dbReference type="CDD" id="cd05367">
    <property type="entry name" value="SPR-like_SDR_c"/>
    <property type="match status" value="1"/>
</dbReference>
<keyword evidence="2" id="KW-0521">NADP</keyword>
<reference evidence="4" key="1">
    <citation type="submission" date="2016-03" db="EMBL/GenBank/DDBJ databases">
        <title>Updated assembly of Pseudogymnoascus destructans, the fungus causing white-nose syndrome of bats.</title>
        <authorList>
            <person name="Palmer J.M."/>
            <person name="Drees K.P."/>
            <person name="Foster J.T."/>
            <person name="Lindner D.L."/>
        </authorList>
    </citation>
    <scope>NUCLEOTIDE SEQUENCE [LARGE SCALE GENOMIC DNA]</scope>
    <source>
        <strain evidence="4">20631-21</strain>
    </source>
</reference>
<dbReference type="PROSITE" id="PS00061">
    <property type="entry name" value="ADH_SHORT"/>
    <property type="match status" value="1"/>
</dbReference>
<organism evidence="4">
    <name type="scientific">Pseudogymnoascus destructans</name>
    <dbReference type="NCBI Taxonomy" id="655981"/>
    <lineage>
        <taxon>Eukaryota</taxon>
        <taxon>Fungi</taxon>
        <taxon>Dikarya</taxon>
        <taxon>Ascomycota</taxon>
        <taxon>Pezizomycotina</taxon>
        <taxon>Leotiomycetes</taxon>
        <taxon>Thelebolales</taxon>
        <taxon>Thelebolaceae</taxon>
        <taxon>Pseudogymnoascus</taxon>
    </lineage>
</organism>
<name>A0A177A8G3_9PEZI</name>
<keyword evidence="3" id="KW-0560">Oxidoreductase</keyword>
<dbReference type="InterPro" id="IPR020904">
    <property type="entry name" value="Sc_DH/Rdtase_CS"/>
</dbReference>
<evidence type="ECO:0000313" key="4">
    <source>
        <dbReference type="EMBL" id="OAF58458.1"/>
    </source>
</evidence>
<dbReference type="PANTHER" id="PTHR43008:SF8">
    <property type="entry name" value="BENZIL REDUCTASE ((S)-BENZOIN FORMING) IRC24"/>
    <property type="match status" value="1"/>
</dbReference>
<dbReference type="Proteomes" id="UP000077154">
    <property type="component" value="Unassembled WGS sequence"/>
</dbReference>
<dbReference type="PANTHER" id="PTHR43008">
    <property type="entry name" value="BENZIL REDUCTASE"/>
    <property type="match status" value="1"/>
</dbReference>
<comment type="similarity">
    <text evidence="1">Belongs to the short-chain dehydrogenases/reductases (SDR) family.</text>
</comment>
<dbReference type="EMBL" id="KV441396">
    <property type="protein sequence ID" value="OAF58458.1"/>
    <property type="molecule type" value="Genomic_DNA"/>
</dbReference>
<dbReference type="SUPFAM" id="SSF51735">
    <property type="entry name" value="NAD(P)-binding Rossmann-fold domains"/>
    <property type="match status" value="1"/>
</dbReference>